<feature type="compositionally biased region" description="Polar residues" evidence="2">
    <location>
        <begin position="23"/>
        <end position="35"/>
    </location>
</feature>
<sequence>MPSNETDKNTKEEAMSEQIANEIEQTTNDYSSDQQNNDEENIHNQRMNSNVAMAIVNNKKLSEENSRLKSDLQNAKETIEMLQSEIDKIAKDNSKKDQVVSMSELIRKGIQTAKDNNLEILFDYKEVDSEFQSEFKKLESYENIRFNESSSKEEIKSAEDSIKKSIENLQAKLKVLFLLLQSPSTIELFKISNDATIINKLKTELDISMRAINDLTTRYSEFGQEIKGFINDKDSISEQFLNLLKDWENHINSIGSDIKEKFNKQKSIVADNFDVITSNLNAELDKRLQEEISNNKQIFEAINKQRLTIKTDIDTALKAISTELNHLTEQFRNFINKNKLIESLENAKKATDESVTKLENSVSKVQKDLDNALIKFNKGVENVNSKYKIYLLVYVATTLSFGVVVGFLMGKSTGLF</sequence>
<feature type="coiled-coil region" evidence="1">
    <location>
        <begin position="58"/>
        <end position="92"/>
    </location>
</feature>
<dbReference type="EMBL" id="VOAV01000018">
    <property type="protein sequence ID" value="TWO29131.1"/>
    <property type="molecule type" value="Genomic_DNA"/>
</dbReference>
<gene>
    <name evidence="4" type="ORF">XK09_03965</name>
</gene>
<feature type="coiled-coil region" evidence="1">
    <location>
        <begin position="341"/>
        <end position="375"/>
    </location>
</feature>
<feature type="region of interest" description="Disordered" evidence="2">
    <location>
        <begin position="1"/>
        <end position="38"/>
    </location>
</feature>
<accession>A0ABY3G839</accession>
<protein>
    <submittedName>
        <fullName evidence="4">Uncharacterized protein</fullName>
    </submittedName>
</protein>
<keyword evidence="3" id="KW-1133">Transmembrane helix</keyword>
<evidence type="ECO:0000313" key="4">
    <source>
        <dbReference type="EMBL" id="TWO29131.1"/>
    </source>
</evidence>
<keyword evidence="3" id="KW-0812">Transmembrane</keyword>
<reference evidence="4 5" key="1">
    <citation type="submission" date="2019-07" db="EMBL/GenBank/DDBJ databases">
        <title>Rapid identification of Enteric Bacteria from Whole Genome Sequences (WGS) using Average Nucleotide Identity (ANI).</title>
        <authorList>
            <person name="Lane C."/>
        </authorList>
    </citation>
    <scope>NUCLEOTIDE SEQUENCE [LARGE SCALE GENOMIC DNA]</scope>
    <source>
        <strain evidence="4 5">2013D-9588</strain>
    </source>
</reference>
<evidence type="ECO:0000256" key="3">
    <source>
        <dbReference type="SAM" id="Phobius"/>
    </source>
</evidence>
<feature type="transmembrane region" description="Helical" evidence="3">
    <location>
        <begin position="389"/>
        <end position="410"/>
    </location>
</feature>
<evidence type="ECO:0000256" key="2">
    <source>
        <dbReference type="SAM" id="MobiDB-lite"/>
    </source>
</evidence>
<evidence type="ECO:0000313" key="5">
    <source>
        <dbReference type="Proteomes" id="UP000321599"/>
    </source>
</evidence>
<organism evidence="4 5">
    <name type="scientific">Campylobacter lanienae</name>
    <dbReference type="NCBI Taxonomy" id="75658"/>
    <lineage>
        <taxon>Bacteria</taxon>
        <taxon>Pseudomonadati</taxon>
        <taxon>Campylobacterota</taxon>
        <taxon>Epsilonproteobacteria</taxon>
        <taxon>Campylobacterales</taxon>
        <taxon>Campylobacteraceae</taxon>
        <taxon>Campylobacter</taxon>
    </lineage>
</organism>
<dbReference type="RefSeq" id="WP_096022166.1">
    <property type="nucleotide sequence ID" value="NZ_CAKOEJ010000024.1"/>
</dbReference>
<keyword evidence="3" id="KW-0472">Membrane</keyword>
<name>A0ABY3G839_9BACT</name>
<keyword evidence="5" id="KW-1185">Reference proteome</keyword>
<feature type="compositionally biased region" description="Basic and acidic residues" evidence="2">
    <location>
        <begin position="1"/>
        <end position="14"/>
    </location>
</feature>
<comment type="caution">
    <text evidence="4">The sequence shown here is derived from an EMBL/GenBank/DDBJ whole genome shotgun (WGS) entry which is preliminary data.</text>
</comment>
<evidence type="ECO:0000256" key="1">
    <source>
        <dbReference type="SAM" id="Coils"/>
    </source>
</evidence>
<dbReference type="Proteomes" id="UP000321599">
    <property type="component" value="Unassembled WGS sequence"/>
</dbReference>
<proteinExistence type="predicted"/>
<keyword evidence="1" id="KW-0175">Coiled coil</keyword>